<dbReference type="SMART" id="SM00471">
    <property type="entry name" value="HDc"/>
    <property type="match status" value="1"/>
</dbReference>
<evidence type="ECO:0000313" key="2">
    <source>
        <dbReference type="EMBL" id="HGZ78675.1"/>
    </source>
</evidence>
<name>A0A832I6Z0_9THEM</name>
<sequence length="830" mass="95932">MIVQEEQMLKSIYELKKRLGEAKHESGSKAGRSIADHLTNVAFTSYLLAQYLYSRNVLDDRHVTLAFYAGLLHDMNKILSRSLRQSSSLEEIKEVLNSLGVSESDLFVQENLQIIQMCVSLHQETGLVGMELLFNREEKFDKKVKILTKVIKFADKFDNFSNADLEKDRRLKESCESVLREIQTLSDGKFDRTTLFHVVLKEYRGMLTELIFEVLNDLLIEKHDLFPIARFPNGLVYLSKGDQREEPLEHLIFELSQRFLDHEGIARAIFQDSVTFESTGVRLSSSAFEMKFNRLIDKLLMISISKKDKFNEKAIFIEGLQRICEELYRNGGSHRDSIKEKFKLLAGFNLGQKSKSQVLQEKYETISRLSPFVNSSESLEDFAKRCVSELTDLYEKRSKRNLKTYLERYLTINLSVCGYNIVEQYTKEFVRSFRRYGPHKYTCSICGTSGEDEVVEAESAETPSLKVQMFTNRGPAHKRMDPKRHVCQYCRLQFLATKAKGLNYSDSQIVFVLLPENYYPDSFLRAMEEQVKKELNGTSNESSQPAMSDVIVSLFKKGKKKEQLKIIFGNMVYIPIPVSGNDLQKWKSLSAMAAISALRIRHRIPVRVLVTKDVQLLQDDIEFDENIWVKDAGVFAKKILLNRGVWRQFGEYLQDTNLRDYLFEFLSQPTDLDVAAVVVKRWEDFKPMAIAPSLFKIFGGDRVEEIRKMAELARRWAFRRSSESKPTEYQYTKPFLDAIKSVRKFDPKTEDEEVLEALIFESVSRSTDSQNEAKEFADAFLSFLKRIGEGNLINGRETLILNYAKYRNLFLGTIKLLVYESTTSKKSKEV</sequence>
<gene>
    <name evidence="2" type="ORF">ENW55_01655</name>
</gene>
<dbReference type="SUPFAM" id="SSF109604">
    <property type="entry name" value="HD-domain/PDEase-like"/>
    <property type="match status" value="1"/>
</dbReference>
<proteinExistence type="predicted"/>
<reference evidence="2" key="1">
    <citation type="journal article" date="2020" name="mSystems">
        <title>Genome- and Community-Level Interaction Insights into Carbon Utilization and Element Cycling Functions of Hydrothermarchaeota in Hydrothermal Sediment.</title>
        <authorList>
            <person name="Zhou Z."/>
            <person name="Liu Y."/>
            <person name="Xu W."/>
            <person name="Pan J."/>
            <person name="Luo Z.H."/>
            <person name="Li M."/>
        </authorList>
    </citation>
    <scope>NUCLEOTIDE SEQUENCE [LARGE SCALE GENOMIC DNA]</scope>
    <source>
        <strain evidence="2">SpSt-86</strain>
    </source>
</reference>
<dbReference type="AlphaFoldDB" id="A0A832I6Z0"/>
<evidence type="ECO:0000259" key="1">
    <source>
        <dbReference type="SMART" id="SM00471"/>
    </source>
</evidence>
<accession>A0A832I6Z0</accession>
<protein>
    <recommendedName>
        <fullName evidence="1">HD/PDEase domain-containing protein</fullName>
    </recommendedName>
</protein>
<feature type="domain" description="HD/PDEase" evidence="1">
    <location>
        <begin position="30"/>
        <end position="169"/>
    </location>
</feature>
<comment type="caution">
    <text evidence="2">The sequence shown here is derived from an EMBL/GenBank/DDBJ whole genome shotgun (WGS) entry which is preliminary data.</text>
</comment>
<dbReference type="EMBL" id="DTKQ01000013">
    <property type="protein sequence ID" value="HGZ78675.1"/>
    <property type="molecule type" value="Genomic_DNA"/>
</dbReference>
<dbReference type="InterPro" id="IPR003607">
    <property type="entry name" value="HD/PDEase_dom"/>
</dbReference>
<dbReference type="Gene3D" id="1.10.3210.10">
    <property type="entry name" value="Hypothetical protein af1432"/>
    <property type="match status" value="1"/>
</dbReference>
<organism evidence="2">
    <name type="scientific">Pseudothermotoga hypogea</name>
    <dbReference type="NCBI Taxonomy" id="57487"/>
    <lineage>
        <taxon>Bacteria</taxon>
        <taxon>Thermotogati</taxon>
        <taxon>Thermotogota</taxon>
        <taxon>Thermotogae</taxon>
        <taxon>Thermotogales</taxon>
        <taxon>Thermotogaceae</taxon>
        <taxon>Pseudothermotoga</taxon>
    </lineage>
</organism>